<dbReference type="EMBL" id="LSSM01003292">
    <property type="protein sequence ID" value="OMJ18388.1"/>
    <property type="molecule type" value="Genomic_DNA"/>
</dbReference>
<gene>
    <name evidence="2" type="ORF">AYI69_g7046</name>
</gene>
<proteinExistence type="predicted"/>
<dbReference type="Gene3D" id="3.10.10.10">
    <property type="entry name" value="HIV Type 1 Reverse Transcriptase, subunit A, domain 1"/>
    <property type="match status" value="1"/>
</dbReference>
<keyword evidence="3" id="KW-1185">Reference proteome</keyword>
<dbReference type="SUPFAM" id="SSF56672">
    <property type="entry name" value="DNA/RNA polymerases"/>
    <property type="match status" value="1"/>
</dbReference>
<name>A0A1R1XUV3_9FUNG</name>
<dbReference type="PANTHER" id="PTHR33050:SF7">
    <property type="entry name" value="RIBONUCLEASE H"/>
    <property type="match status" value="1"/>
</dbReference>
<dbReference type="Pfam" id="PF00078">
    <property type="entry name" value="RVT_1"/>
    <property type="match status" value="1"/>
</dbReference>
<evidence type="ECO:0000259" key="1">
    <source>
        <dbReference type="PROSITE" id="PS50878"/>
    </source>
</evidence>
<dbReference type="Proteomes" id="UP000187429">
    <property type="component" value="Unassembled WGS sequence"/>
</dbReference>
<dbReference type="InterPro" id="IPR043128">
    <property type="entry name" value="Rev_trsase/Diguanyl_cyclase"/>
</dbReference>
<protein>
    <recommendedName>
        <fullName evidence="1">Reverse transcriptase domain-containing protein</fullName>
    </recommendedName>
</protein>
<dbReference type="InterPro" id="IPR043502">
    <property type="entry name" value="DNA/RNA_pol_sf"/>
</dbReference>
<reference evidence="3" key="1">
    <citation type="submission" date="2017-01" db="EMBL/GenBank/DDBJ databases">
        <authorList>
            <person name="Wang Y."/>
            <person name="White M."/>
            <person name="Kvist S."/>
            <person name="Moncalvo J.-M."/>
        </authorList>
    </citation>
    <scope>NUCLEOTIDE SEQUENCE [LARGE SCALE GENOMIC DNA]</scope>
    <source>
        <strain evidence="3">ID-206-W2</strain>
    </source>
</reference>
<feature type="domain" description="Reverse transcriptase" evidence="1">
    <location>
        <begin position="1"/>
        <end position="119"/>
    </location>
</feature>
<dbReference type="PROSITE" id="PS50878">
    <property type="entry name" value="RT_POL"/>
    <property type="match status" value="1"/>
</dbReference>
<dbReference type="PANTHER" id="PTHR33050">
    <property type="entry name" value="REVERSE TRANSCRIPTASE DOMAIN-CONTAINING PROTEIN"/>
    <property type="match status" value="1"/>
</dbReference>
<sequence>MDFLTSLYLNDVFLHILIHKSCRKFLRFVWNGRYYQFRVLLFGLSLSRQTFAKVLRLVLSWAPEHGIRLVEYFDDLLILGEFKKKFGIHTTVFQNKLTDLGLLIYTEKPVIILRQLIVA</sequence>
<dbReference type="InterPro" id="IPR052055">
    <property type="entry name" value="Hepadnavirus_pol/RT"/>
</dbReference>
<evidence type="ECO:0000313" key="2">
    <source>
        <dbReference type="EMBL" id="OMJ18388.1"/>
    </source>
</evidence>
<dbReference type="Gene3D" id="3.30.70.270">
    <property type="match status" value="1"/>
</dbReference>
<accession>A0A1R1XUV3</accession>
<organism evidence="2 3">
    <name type="scientific">Smittium culicis</name>
    <dbReference type="NCBI Taxonomy" id="133412"/>
    <lineage>
        <taxon>Eukaryota</taxon>
        <taxon>Fungi</taxon>
        <taxon>Fungi incertae sedis</taxon>
        <taxon>Zoopagomycota</taxon>
        <taxon>Kickxellomycotina</taxon>
        <taxon>Harpellomycetes</taxon>
        <taxon>Harpellales</taxon>
        <taxon>Legeriomycetaceae</taxon>
        <taxon>Smittium</taxon>
    </lineage>
</organism>
<comment type="caution">
    <text evidence="2">The sequence shown here is derived from an EMBL/GenBank/DDBJ whole genome shotgun (WGS) entry which is preliminary data.</text>
</comment>
<dbReference type="AlphaFoldDB" id="A0A1R1XUV3"/>
<dbReference type="InterPro" id="IPR000477">
    <property type="entry name" value="RT_dom"/>
</dbReference>
<evidence type="ECO:0000313" key="3">
    <source>
        <dbReference type="Proteomes" id="UP000187429"/>
    </source>
</evidence>
<dbReference type="OrthoDB" id="2286148at2759"/>